<keyword evidence="4" id="KW-1185">Reference proteome</keyword>
<dbReference type="EMBL" id="JACXLC010000001">
    <property type="protein sequence ID" value="MBD2843527.1"/>
    <property type="molecule type" value="Genomic_DNA"/>
</dbReference>
<organism evidence="3 4">
    <name type="scientific">Erythrobacter rubeus</name>
    <dbReference type="NCBI Taxonomy" id="2760803"/>
    <lineage>
        <taxon>Bacteria</taxon>
        <taxon>Pseudomonadati</taxon>
        <taxon>Pseudomonadota</taxon>
        <taxon>Alphaproteobacteria</taxon>
        <taxon>Sphingomonadales</taxon>
        <taxon>Erythrobacteraceae</taxon>
        <taxon>Erythrobacter/Porphyrobacter group</taxon>
        <taxon>Erythrobacter</taxon>
    </lineage>
</organism>
<dbReference type="NCBIfam" id="TIGR02775">
    <property type="entry name" value="TrbG_Ti"/>
    <property type="match status" value="1"/>
</dbReference>
<dbReference type="Pfam" id="PF03524">
    <property type="entry name" value="CagX"/>
    <property type="match status" value="1"/>
</dbReference>
<dbReference type="Gene3D" id="2.60.40.2500">
    <property type="match status" value="1"/>
</dbReference>
<keyword evidence="2" id="KW-0732">Signal</keyword>
<gene>
    <name evidence="3" type="primary">trbG</name>
    <name evidence="3" type="ORF">IB285_14795</name>
</gene>
<dbReference type="InterPro" id="IPR033645">
    <property type="entry name" value="VirB9/CagX/TrbG_C"/>
</dbReference>
<comment type="caution">
    <text evidence="3">The sequence shown here is derived from an EMBL/GenBank/DDBJ whole genome shotgun (WGS) entry which is preliminary data.</text>
</comment>
<evidence type="ECO:0000256" key="1">
    <source>
        <dbReference type="ARBA" id="ARBA00006135"/>
    </source>
</evidence>
<accession>A0ABR8KRY7</accession>
<dbReference type="InterPro" id="IPR038161">
    <property type="entry name" value="VirB9/CagX/TrbG_C_sf"/>
</dbReference>
<evidence type="ECO:0000256" key="2">
    <source>
        <dbReference type="ARBA" id="ARBA00022729"/>
    </source>
</evidence>
<reference evidence="3 4" key="1">
    <citation type="submission" date="2020-09" db="EMBL/GenBank/DDBJ databases">
        <authorList>
            <person name="Yoon J.-W."/>
        </authorList>
    </citation>
    <scope>NUCLEOTIDE SEQUENCE [LARGE SCALE GENOMIC DNA]</scope>
    <source>
        <strain evidence="3 4">KMU-140</strain>
    </source>
</reference>
<protein>
    <submittedName>
        <fullName evidence="3">P-type conjugative transfer protein TrbG</fullName>
    </submittedName>
</protein>
<comment type="similarity">
    <text evidence="1">Belongs to the TrbG/VirB9 family.</text>
</comment>
<dbReference type="Proteomes" id="UP000635384">
    <property type="component" value="Unassembled WGS sequence"/>
</dbReference>
<name>A0ABR8KRY7_9SPHN</name>
<evidence type="ECO:0000313" key="3">
    <source>
        <dbReference type="EMBL" id="MBD2843527.1"/>
    </source>
</evidence>
<dbReference type="PROSITE" id="PS51257">
    <property type="entry name" value="PROKAR_LIPOPROTEIN"/>
    <property type="match status" value="1"/>
</dbReference>
<dbReference type="InterPro" id="IPR010258">
    <property type="entry name" value="Conjugal_tfr_TrbG/VirB9/CagX"/>
</dbReference>
<dbReference type="RefSeq" id="WP_190788881.1">
    <property type="nucleotide sequence ID" value="NZ_JACXLC010000001.1"/>
</dbReference>
<dbReference type="CDD" id="cd06911">
    <property type="entry name" value="VirB9_CagX_TrbG"/>
    <property type="match status" value="1"/>
</dbReference>
<evidence type="ECO:0000313" key="4">
    <source>
        <dbReference type="Proteomes" id="UP000635384"/>
    </source>
</evidence>
<proteinExistence type="inferred from homology"/>
<sequence length="324" mass="35849">MIRMLPSLCPLALGACAGQVEPPAIVSAPPEEFRLAIRETEPPSPIQLVETPVPTPVAMIEPPREDLSRPVDGPPRAQVEAANRDALREPTGDGYRRSVQIYPYAEGALYRLYAAPERVTDIMLQPGERVTSVAAGDTVRWTVGDTASGSGETRRVHILVKPFAPGLATNLVITTDRRAYHLQLQSTETTAMAAIRWTYPQDELITLRRAAAEAERVAPIASGLAIDQLDFDYTIEGDDPSWRPLRAFDDGRRVFVEFPASIATGEAPPLFVLGTEGDAELVNYRVRGRFYIVDRLFAAAELRLGGRDQKVVRIVKRDARRRRR</sequence>
<dbReference type="InterPro" id="IPR014142">
    <property type="entry name" value="TrbG_Ti"/>
</dbReference>